<gene>
    <name evidence="1" type="ORF">VFH_II199800</name>
</gene>
<reference evidence="1 2" key="1">
    <citation type="submission" date="2023-01" db="EMBL/GenBank/DDBJ databases">
        <authorList>
            <person name="Kreplak J."/>
        </authorList>
    </citation>
    <scope>NUCLEOTIDE SEQUENCE [LARGE SCALE GENOMIC DNA]</scope>
</reference>
<dbReference type="AlphaFoldDB" id="A0AAV0ZQY4"/>
<evidence type="ECO:0000313" key="2">
    <source>
        <dbReference type="Proteomes" id="UP001157006"/>
    </source>
</evidence>
<name>A0AAV0ZQY4_VICFA</name>
<proteinExistence type="predicted"/>
<evidence type="ECO:0000313" key="1">
    <source>
        <dbReference type="EMBL" id="CAI8599978.1"/>
    </source>
</evidence>
<keyword evidence="2" id="KW-1185">Reference proteome</keyword>
<protein>
    <submittedName>
        <fullName evidence="1">Uncharacterized protein</fullName>
    </submittedName>
</protein>
<sequence>MFFNHDILDRKTVIPPTSSGTGNDIYVWGGTTTGLFSIASAYNELIKKEEDNTDVDWKEIWKIQVSKDLKLNMASSSQWSENRTFFSSKVHLDL</sequence>
<dbReference type="EMBL" id="OX451737">
    <property type="protein sequence ID" value="CAI8599978.1"/>
    <property type="molecule type" value="Genomic_DNA"/>
</dbReference>
<dbReference type="Proteomes" id="UP001157006">
    <property type="component" value="Chromosome 2"/>
</dbReference>
<organism evidence="1 2">
    <name type="scientific">Vicia faba</name>
    <name type="common">Broad bean</name>
    <name type="synonym">Faba vulgaris</name>
    <dbReference type="NCBI Taxonomy" id="3906"/>
    <lineage>
        <taxon>Eukaryota</taxon>
        <taxon>Viridiplantae</taxon>
        <taxon>Streptophyta</taxon>
        <taxon>Embryophyta</taxon>
        <taxon>Tracheophyta</taxon>
        <taxon>Spermatophyta</taxon>
        <taxon>Magnoliopsida</taxon>
        <taxon>eudicotyledons</taxon>
        <taxon>Gunneridae</taxon>
        <taxon>Pentapetalae</taxon>
        <taxon>rosids</taxon>
        <taxon>fabids</taxon>
        <taxon>Fabales</taxon>
        <taxon>Fabaceae</taxon>
        <taxon>Papilionoideae</taxon>
        <taxon>50 kb inversion clade</taxon>
        <taxon>NPAAA clade</taxon>
        <taxon>Hologalegina</taxon>
        <taxon>IRL clade</taxon>
        <taxon>Fabeae</taxon>
        <taxon>Vicia</taxon>
    </lineage>
</organism>
<accession>A0AAV0ZQY4</accession>